<dbReference type="PANTHER" id="PTHR11731">
    <property type="entry name" value="PROTEASE FAMILY S9B,C DIPEPTIDYL-PEPTIDASE IV-RELATED"/>
    <property type="match status" value="1"/>
</dbReference>
<dbReference type="SUPFAM" id="SSF82171">
    <property type="entry name" value="DPP6 N-terminal domain-like"/>
    <property type="match status" value="1"/>
</dbReference>
<dbReference type="AlphaFoldDB" id="A0A5J5IHF1"/>
<dbReference type="Pfam" id="PF00326">
    <property type="entry name" value="Peptidase_S9"/>
    <property type="match status" value="1"/>
</dbReference>
<dbReference type="PANTHER" id="PTHR11731:SF193">
    <property type="entry name" value="DIPEPTIDYL PEPTIDASE 9"/>
    <property type="match status" value="1"/>
</dbReference>
<keyword evidence="4" id="KW-1185">Reference proteome</keyword>
<dbReference type="RefSeq" id="WP_150414797.1">
    <property type="nucleotide sequence ID" value="NZ_VYQF01000002.1"/>
</dbReference>
<organism evidence="3 4">
    <name type="scientific">Ginsengibacter hankyongi</name>
    <dbReference type="NCBI Taxonomy" id="2607284"/>
    <lineage>
        <taxon>Bacteria</taxon>
        <taxon>Pseudomonadati</taxon>
        <taxon>Bacteroidota</taxon>
        <taxon>Chitinophagia</taxon>
        <taxon>Chitinophagales</taxon>
        <taxon>Chitinophagaceae</taxon>
        <taxon>Ginsengibacter</taxon>
    </lineage>
</organism>
<gene>
    <name evidence="3" type="ORF">FW778_11200</name>
</gene>
<dbReference type="Gene3D" id="2.140.10.30">
    <property type="entry name" value="Dipeptidylpeptidase IV, N-terminal domain"/>
    <property type="match status" value="1"/>
</dbReference>
<dbReference type="GO" id="GO:0008236">
    <property type="term" value="F:serine-type peptidase activity"/>
    <property type="evidence" value="ECO:0007669"/>
    <property type="project" value="InterPro"/>
</dbReference>
<accession>A0A5J5IHF1</accession>
<dbReference type="SUPFAM" id="SSF53474">
    <property type="entry name" value="alpha/beta-Hydrolases"/>
    <property type="match status" value="1"/>
</dbReference>
<reference evidence="3 4" key="1">
    <citation type="submission" date="2019-09" db="EMBL/GenBank/DDBJ databases">
        <title>Draft genome sequence of Ginsengibacter sp. BR5-29.</title>
        <authorList>
            <person name="Im W.-T."/>
        </authorList>
    </citation>
    <scope>NUCLEOTIDE SEQUENCE [LARGE SCALE GENOMIC DNA]</scope>
    <source>
        <strain evidence="3 4">BR5-29</strain>
    </source>
</reference>
<evidence type="ECO:0000313" key="4">
    <source>
        <dbReference type="Proteomes" id="UP000326903"/>
    </source>
</evidence>
<dbReference type="Pfam" id="PF00930">
    <property type="entry name" value="DPPIV_N"/>
    <property type="match status" value="1"/>
</dbReference>
<protein>
    <submittedName>
        <fullName evidence="3">Prolyl oligopeptidase family serine peptidase</fullName>
    </submittedName>
</protein>
<evidence type="ECO:0000259" key="1">
    <source>
        <dbReference type="Pfam" id="PF00326"/>
    </source>
</evidence>
<feature type="domain" description="Dipeptidylpeptidase IV N-terminal" evidence="2">
    <location>
        <begin position="108"/>
        <end position="430"/>
    </location>
</feature>
<dbReference type="InterPro" id="IPR001375">
    <property type="entry name" value="Peptidase_S9_cat"/>
</dbReference>
<proteinExistence type="predicted"/>
<dbReference type="Proteomes" id="UP000326903">
    <property type="component" value="Unassembled WGS sequence"/>
</dbReference>
<sequence>MLTNFILKTSLSCFCITFLFFQSSAQKKDFTEEQLLKNKMPLVVVPLPTIDSWNDDSHLVLSRRAHPDSLAHQFVFDAKTRKEMAIEKRADVKMIHTGKSISIRNNDLYYTNGENAEIRLTKDSALEKNPTFSPDSNYVAYTKNNNLYVVNLNSRSEKQLTFDGNDSLMNGYASWVYTEEILGRASRYRAFWWSPDSRNIAFFRTDDRPVPVFTITNSAGQHGKVEKERYPAAGDKNPEVRIGIAHLGNSHITWADFNEHDDQYFGMPYWKPDGSSLLALWINRDQNDLKIYDVNLTTGSKKLFYEETQKTWIDLDDLNRITFLKNGNFVMLSDKTGWRHLYYYKSDGKLINPVTAGKFTVTEIKWIDEKNNTIFFTARGIENTARIDFYSTRLNGKGLKRLTFGEYNNRIEMSPSGAYFITTYSNAYTPAKMALLDNKGNKIADLGDSKGPEINNYNIAKTELIHVKSDDGLFNLPALITWPPNMDSTKKYPVLISIYGGPNAGTVWDNWTFNALQQWYAKEGLIQITMDHRASGQFGKEGVNYMYHNLGYWEMKDYSTIVKYLIDKGYADPKKICITGFSYGGYMTCYALTYGADVFTYGMAGGSVTDWSLYDSHYTEKFMGTPANNPAGYKSSSVLTWTNKYKGMLQIVHGEIDDNVHMQNSLQLISRLEDEKKDFEFMIYPGGRHGWPGNKWLQFQNSKTRFIYRYLLEKPVPADLLK</sequence>
<feature type="domain" description="Peptidase S9 prolyl oligopeptidase catalytic" evidence="1">
    <location>
        <begin position="511"/>
        <end position="711"/>
    </location>
</feature>
<dbReference type="GO" id="GO:0008239">
    <property type="term" value="F:dipeptidyl-peptidase activity"/>
    <property type="evidence" value="ECO:0007669"/>
    <property type="project" value="TreeGrafter"/>
</dbReference>
<comment type="caution">
    <text evidence="3">The sequence shown here is derived from an EMBL/GenBank/DDBJ whole genome shotgun (WGS) entry which is preliminary data.</text>
</comment>
<name>A0A5J5IHF1_9BACT</name>
<dbReference type="EMBL" id="VYQF01000002">
    <property type="protein sequence ID" value="KAA9039386.1"/>
    <property type="molecule type" value="Genomic_DNA"/>
</dbReference>
<dbReference type="InterPro" id="IPR002469">
    <property type="entry name" value="Peptidase_S9B_N"/>
</dbReference>
<evidence type="ECO:0000259" key="2">
    <source>
        <dbReference type="Pfam" id="PF00930"/>
    </source>
</evidence>
<dbReference type="Gene3D" id="3.40.50.1820">
    <property type="entry name" value="alpha/beta hydrolase"/>
    <property type="match status" value="1"/>
</dbReference>
<dbReference type="GO" id="GO:0006508">
    <property type="term" value="P:proteolysis"/>
    <property type="evidence" value="ECO:0007669"/>
    <property type="project" value="InterPro"/>
</dbReference>
<dbReference type="InterPro" id="IPR050278">
    <property type="entry name" value="Serine_Prot_S9B/DPPIV"/>
</dbReference>
<dbReference type="InterPro" id="IPR029058">
    <property type="entry name" value="AB_hydrolase_fold"/>
</dbReference>
<evidence type="ECO:0000313" key="3">
    <source>
        <dbReference type="EMBL" id="KAA9039386.1"/>
    </source>
</evidence>